<proteinExistence type="predicted"/>
<name>A0A6J5PMX6_9CAUD</name>
<dbReference type="InterPro" id="IPR003615">
    <property type="entry name" value="HNH_nuc"/>
</dbReference>
<evidence type="ECO:0000313" key="4">
    <source>
        <dbReference type="EMBL" id="CAB4178635.1"/>
    </source>
</evidence>
<dbReference type="EMBL" id="LR796779">
    <property type="protein sequence ID" value="CAB4166750.1"/>
    <property type="molecule type" value="Genomic_DNA"/>
</dbReference>
<organism evidence="3">
    <name type="scientific">uncultured Caudovirales phage</name>
    <dbReference type="NCBI Taxonomy" id="2100421"/>
    <lineage>
        <taxon>Viruses</taxon>
        <taxon>Duplodnaviria</taxon>
        <taxon>Heunggongvirae</taxon>
        <taxon>Uroviricota</taxon>
        <taxon>Caudoviricetes</taxon>
        <taxon>Peduoviridae</taxon>
        <taxon>Maltschvirus</taxon>
        <taxon>Maltschvirus maltsch</taxon>
    </lineage>
</organism>
<evidence type="ECO:0000313" key="3">
    <source>
        <dbReference type="EMBL" id="CAB4173209.1"/>
    </source>
</evidence>
<dbReference type="InterPro" id="IPR044925">
    <property type="entry name" value="His-Me_finger_sf"/>
</dbReference>
<dbReference type="SUPFAM" id="SSF54060">
    <property type="entry name" value="His-Me finger endonucleases"/>
    <property type="match status" value="1"/>
</dbReference>
<evidence type="ECO:0000313" key="2">
    <source>
        <dbReference type="EMBL" id="CAB4166750.1"/>
    </source>
</evidence>
<feature type="domain" description="HNH nuclease" evidence="1">
    <location>
        <begin position="50"/>
        <end position="92"/>
    </location>
</feature>
<keyword evidence="3" id="KW-0255">Endonuclease</keyword>
<dbReference type="Pfam" id="PF13392">
    <property type="entry name" value="HNH_3"/>
    <property type="match status" value="1"/>
</dbReference>
<protein>
    <submittedName>
        <fullName evidence="3">Putative NHN endonuclease</fullName>
    </submittedName>
</protein>
<evidence type="ECO:0000313" key="5">
    <source>
        <dbReference type="EMBL" id="CAB4219463.1"/>
    </source>
</evidence>
<dbReference type="EMBL" id="LR796891">
    <property type="protein sequence ID" value="CAB4173209.1"/>
    <property type="molecule type" value="Genomic_DNA"/>
</dbReference>
<accession>A0A6J5PMX6</accession>
<keyword evidence="3" id="KW-0378">Hydrolase</keyword>
<dbReference type="GO" id="GO:0003677">
    <property type="term" value="F:DNA binding"/>
    <property type="evidence" value="ECO:0007669"/>
    <property type="project" value="InterPro"/>
</dbReference>
<gene>
    <name evidence="4" type="ORF">UFOVP1019_36</name>
    <name evidence="5" type="ORF">UFOVP1618_10</name>
    <name evidence="2" type="ORF">UFOVP846_50</name>
    <name evidence="3" type="ORF">UFOVP940_38</name>
</gene>
<keyword evidence="3" id="KW-0540">Nuclease</keyword>
<reference evidence="3" key="1">
    <citation type="submission" date="2020-05" db="EMBL/GenBank/DDBJ databases">
        <authorList>
            <person name="Chiriac C."/>
            <person name="Salcher M."/>
            <person name="Ghai R."/>
            <person name="Kavagutti S V."/>
        </authorList>
    </citation>
    <scope>NUCLEOTIDE SEQUENCE</scope>
</reference>
<sequence>MIIKELQKTFEYKNGEIFWKTKVGNKKIGDKAGCTNSLGYKKVIFRKKEYLVHRVVFALHNGFMPEFIDHIDRNKSNNQIENLREATKKENGYNRKLNKNNKSGIKGISWHKNINKWQVLINVDGRQKYLGCFKDIKNAIKVMKLNRIEHHKNFARFV</sequence>
<dbReference type="GO" id="GO:0004519">
    <property type="term" value="F:endonuclease activity"/>
    <property type="evidence" value="ECO:0007669"/>
    <property type="project" value="UniProtKB-KW"/>
</dbReference>
<evidence type="ECO:0000259" key="1">
    <source>
        <dbReference type="Pfam" id="PF13392"/>
    </source>
</evidence>
<dbReference type="EMBL" id="LR797482">
    <property type="protein sequence ID" value="CAB4219463.1"/>
    <property type="molecule type" value="Genomic_DNA"/>
</dbReference>
<dbReference type="SUPFAM" id="SSF54171">
    <property type="entry name" value="DNA-binding domain"/>
    <property type="match status" value="1"/>
</dbReference>
<dbReference type="EMBL" id="LR796969">
    <property type="protein sequence ID" value="CAB4178635.1"/>
    <property type="molecule type" value="Genomic_DNA"/>
</dbReference>
<dbReference type="InterPro" id="IPR016177">
    <property type="entry name" value="DNA-bd_dom_sf"/>
</dbReference>
<dbReference type="Gene3D" id="3.90.75.20">
    <property type="match status" value="1"/>
</dbReference>